<reference evidence="1 2" key="1">
    <citation type="submission" date="2024-01" db="EMBL/GenBank/DDBJ databases">
        <title>Genome assemblies of Stephania.</title>
        <authorList>
            <person name="Yang L."/>
        </authorList>
    </citation>
    <scope>NUCLEOTIDE SEQUENCE [LARGE SCALE GENOMIC DNA]</scope>
    <source>
        <strain evidence="1">YNDBR</strain>
        <tissue evidence="1">Leaf</tissue>
    </source>
</reference>
<gene>
    <name evidence="1" type="ORF">Syun_014779</name>
</gene>
<dbReference type="Proteomes" id="UP001420932">
    <property type="component" value="Unassembled WGS sequence"/>
</dbReference>
<evidence type="ECO:0000313" key="2">
    <source>
        <dbReference type="Proteomes" id="UP001420932"/>
    </source>
</evidence>
<organism evidence="1 2">
    <name type="scientific">Stephania yunnanensis</name>
    <dbReference type="NCBI Taxonomy" id="152371"/>
    <lineage>
        <taxon>Eukaryota</taxon>
        <taxon>Viridiplantae</taxon>
        <taxon>Streptophyta</taxon>
        <taxon>Embryophyta</taxon>
        <taxon>Tracheophyta</taxon>
        <taxon>Spermatophyta</taxon>
        <taxon>Magnoliopsida</taxon>
        <taxon>Ranunculales</taxon>
        <taxon>Menispermaceae</taxon>
        <taxon>Menispermoideae</taxon>
        <taxon>Cissampelideae</taxon>
        <taxon>Stephania</taxon>
    </lineage>
</organism>
<comment type="caution">
    <text evidence="1">The sequence shown here is derived from an EMBL/GenBank/DDBJ whole genome shotgun (WGS) entry which is preliminary data.</text>
</comment>
<dbReference type="EMBL" id="JBBNAF010000006">
    <property type="protein sequence ID" value="KAK9135449.1"/>
    <property type="molecule type" value="Genomic_DNA"/>
</dbReference>
<sequence>MLQMLSSCPMRSKCLMTSLFYEKSRSCVHSSSIQGNKGTSGVPIPKYIRLVTSCGATIRAMMS</sequence>
<proteinExistence type="predicted"/>
<evidence type="ECO:0000313" key="1">
    <source>
        <dbReference type="EMBL" id="KAK9135449.1"/>
    </source>
</evidence>
<protein>
    <submittedName>
        <fullName evidence="1">Uncharacterized protein</fullName>
    </submittedName>
</protein>
<accession>A0AAP0JKB0</accession>
<dbReference type="AlphaFoldDB" id="A0AAP0JKB0"/>
<name>A0AAP0JKB0_9MAGN</name>
<keyword evidence="2" id="KW-1185">Reference proteome</keyword>